<feature type="region of interest" description="Disordered" evidence="1">
    <location>
        <begin position="1"/>
        <end position="36"/>
    </location>
</feature>
<organism evidence="2 3">
    <name type="scientific">Scophthalmus maximus</name>
    <name type="common">Turbot</name>
    <name type="synonym">Psetta maxima</name>
    <dbReference type="NCBI Taxonomy" id="52904"/>
    <lineage>
        <taxon>Eukaryota</taxon>
        <taxon>Metazoa</taxon>
        <taxon>Chordata</taxon>
        <taxon>Craniata</taxon>
        <taxon>Vertebrata</taxon>
        <taxon>Euteleostomi</taxon>
        <taxon>Actinopterygii</taxon>
        <taxon>Neopterygii</taxon>
        <taxon>Teleostei</taxon>
        <taxon>Neoteleostei</taxon>
        <taxon>Acanthomorphata</taxon>
        <taxon>Carangaria</taxon>
        <taxon>Pleuronectiformes</taxon>
        <taxon>Pleuronectoidei</taxon>
        <taxon>Scophthalmidae</taxon>
        <taxon>Scophthalmus</taxon>
    </lineage>
</organism>
<sequence>MLVSMAAGGRPGGPRSHDERLTGTSQSNGRALSDTPFPPVYVRKQRGCEGRKKESNTWCQMLDGSNQANNRVQLCVCVCAGGMVADTDDAAGGRSAVGRSLPLSSGRDHTLLRRFSVSTVHTVLSSSSSNCYEEELMPLGFQMRSGRAYDIGNVGNCFVNLIQTTNQLIIDQGNQVAT</sequence>
<dbReference type="Proteomes" id="UP000438429">
    <property type="component" value="Unassembled WGS sequence"/>
</dbReference>
<dbReference type="AlphaFoldDB" id="A0A6A4TQC7"/>
<proteinExistence type="predicted"/>
<dbReference type="EMBL" id="VEVO01000001">
    <property type="protein sequence ID" value="KAF0047089.1"/>
    <property type="molecule type" value="Genomic_DNA"/>
</dbReference>
<comment type="caution">
    <text evidence="2">The sequence shown here is derived from an EMBL/GenBank/DDBJ whole genome shotgun (WGS) entry which is preliminary data.</text>
</comment>
<evidence type="ECO:0000256" key="1">
    <source>
        <dbReference type="SAM" id="MobiDB-lite"/>
    </source>
</evidence>
<evidence type="ECO:0000313" key="3">
    <source>
        <dbReference type="Proteomes" id="UP000438429"/>
    </source>
</evidence>
<protein>
    <submittedName>
        <fullName evidence="2">Uncharacterized protein</fullName>
    </submittedName>
</protein>
<accession>A0A6A4TQC7</accession>
<reference evidence="2 3" key="1">
    <citation type="submission" date="2019-06" db="EMBL/GenBank/DDBJ databases">
        <title>Draft genomes of female and male turbot (Scophthalmus maximus).</title>
        <authorList>
            <person name="Xu H."/>
            <person name="Xu X.-W."/>
            <person name="Shao C."/>
            <person name="Chen S."/>
        </authorList>
    </citation>
    <scope>NUCLEOTIDE SEQUENCE [LARGE SCALE GENOMIC DNA]</scope>
    <source>
        <strain evidence="2">Ysfricsl-2016a</strain>
        <tissue evidence="2">Blood</tissue>
    </source>
</reference>
<gene>
    <name evidence="2" type="ORF">F2P81_000722</name>
</gene>
<name>A0A6A4TQC7_SCOMX</name>
<evidence type="ECO:0000313" key="2">
    <source>
        <dbReference type="EMBL" id="KAF0047089.1"/>
    </source>
</evidence>